<dbReference type="InterPro" id="IPR013121">
    <property type="entry name" value="Fe_red_NAD-bd_6"/>
</dbReference>
<evidence type="ECO:0000256" key="9">
    <source>
        <dbReference type="ARBA" id="ARBA00023002"/>
    </source>
</evidence>
<feature type="compositionally biased region" description="Basic and acidic residues" evidence="13">
    <location>
        <begin position="480"/>
        <end position="490"/>
    </location>
</feature>
<feature type="transmembrane region" description="Helical" evidence="14">
    <location>
        <begin position="329"/>
        <end position="349"/>
    </location>
</feature>
<reference evidence="17" key="1">
    <citation type="journal article" date="2017" name="Nucleic Acids Res.">
        <title>Proteogenomics produces comprehensive and highly accurate protein-coding gene annotation in a complete genome assembly of Malassezia sympodialis.</title>
        <authorList>
            <person name="Zhu Y."/>
            <person name="Engstroem P.G."/>
            <person name="Tellgren-Roth C."/>
            <person name="Baudo C.D."/>
            <person name="Kennell J.C."/>
            <person name="Sun S."/>
            <person name="Billmyre R.B."/>
            <person name="Schroeder M.S."/>
            <person name="Andersson A."/>
            <person name="Holm T."/>
            <person name="Sigurgeirsson B."/>
            <person name="Wu G."/>
            <person name="Sankaranarayanan S.R."/>
            <person name="Siddharthan R."/>
            <person name="Sanyal K."/>
            <person name="Lundeberg J."/>
            <person name="Nystedt B."/>
            <person name="Boekhout T."/>
            <person name="Dawson T.L. Jr."/>
            <person name="Heitman J."/>
            <person name="Scheynius A."/>
            <person name="Lehtioe J."/>
        </authorList>
    </citation>
    <scope>NUCLEOTIDE SEQUENCE [LARGE SCALE GENOMIC DNA]</scope>
    <source>
        <strain evidence="17">ATCC 42132</strain>
    </source>
</reference>
<dbReference type="AlphaFoldDB" id="A0A1M8AAW4"/>
<dbReference type="CDD" id="cd06186">
    <property type="entry name" value="NOX_Duox_like_FAD_NADP"/>
    <property type="match status" value="1"/>
</dbReference>
<dbReference type="SFLD" id="SFLDG01168">
    <property type="entry name" value="Ferric_reductase_subgroup_(FRE"/>
    <property type="match status" value="1"/>
</dbReference>
<evidence type="ECO:0000256" key="6">
    <source>
        <dbReference type="ARBA" id="ARBA00022692"/>
    </source>
</evidence>
<keyword evidence="6 14" id="KW-0812">Transmembrane</keyword>
<evidence type="ECO:0000256" key="5">
    <source>
        <dbReference type="ARBA" id="ARBA00022475"/>
    </source>
</evidence>
<evidence type="ECO:0000256" key="4">
    <source>
        <dbReference type="ARBA" id="ARBA00022448"/>
    </source>
</evidence>
<keyword evidence="9" id="KW-0560">Oxidoreductase</keyword>
<dbReference type="PANTHER" id="PTHR32361">
    <property type="entry name" value="FERRIC/CUPRIC REDUCTASE TRANSMEMBRANE COMPONENT"/>
    <property type="match status" value="1"/>
</dbReference>
<dbReference type="GO" id="GO:0006879">
    <property type="term" value="P:intracellular iron ion homeostasis"/>
    <property type="evidence" value="ECO:0007669"/>
    <property type="project" value="TreeGrafter"/>
</dbReference>
<feature type="compositionally biased region" description="Polar residues" evidence="13">
    <location>
        <begin position="499"/>
        <end position="516"/>
    </location>
</feature>
<keyword evidence="10" id="KW-0406">Ion transport</keyword>
<evidence type="ECO:0000256" key="8">
    <source>
        <dbReference type="ARBA" id="ARBA00022989"/>
    </source>
</evidence>
<evidence type="ECO:0000313" key="17">
    <source>
        <dbReference type="Proteomes" id="UP000186303"/>
    </source>
</evidence>
<dbReference type="Gene3D" id="3.40.50.80">
    <property type="entry name" value="Nucleotide-binding domain of ferredoxin-NADP reductase (FNR) module"/>
    <property type="match status" value="1"/>
</dbReference>
<evidence type="ECO:0000256" key="1">
    <source>
        <dbReference type="ARBA" id="ARBA00004651"/>
    </source>
</evidence>
<dbReference type="InterPro" id="IPR039261">
    <property type="entry name" value="FNR_nucleotide-bd"/>
</dbReference>
<keyword evidence="5" id="KW-1003">Cell membrane</keyword>
<evidence type="ECO:0000256" key="3">
    <source>
        <dbReference type="ARBA" id="ARBA00012668"/>
    </source>
</evidence>
<evidence type="ECO:0000259" key="15">
    <source>
        <dbReference type="PROSITE" id="PS51384"/>
    </source>
</evidence>
<dbReference type="InterPro" id="IPR017927">
    <property type="entry name" value="FAD-bd_FR_type"/>
</dbReference>
<comment type="similarity">
    <text evidence="2">Belongs to the ferric reductase (FRE) family.</text>
</comment>
<keyword evidence="4" id="KW-0813">Transport</keyword>
<dbReference type="InterPro" id="IPR013112">
    <property type="entry name" value="FAD-bd_8"/>
</dbReference>
<evidence type="ECO:0000256" key="11">
    <source>
        <dbReference type="ARBA" id="ARBA00023136"/>
    </source>
</evidence>
<evidence type="ECO:0000256" key="13">
    <source>
        <dbReference type="SAM" id="MobiDB-lite"/>
    </source>
</evidence>
<dbReference type="Pfam" id="PF01794">
    <property type="entry name" value="Ferric_reduct"/>
    <property type="match status" value="1"/>
</dbReference>
<dbReference type="VEuPathDB" id="FungiDB:MSYG_3966"/>
<feature type="transmembrane region" description="Helical" evidence="14">
    <location>
        <begin position="300"/>
        <end position="322"/>
    </location>
</feature>
<keyword evidence="8 14" id="KW-1133">Transmembrane helix</keyword>
<dbReference type="STRING" id="1230383.A0A1M8AAW4"/>
<dbReference type="GO" id="GO:0005886">
    <property type="term" value="C:plasma membrane"/>
    <property type="evidence" value="ECO:0007669"/>
    <property type="project" value="UniProtKB-SubCell"/>
</dbReference>
<evidence type="ECO:0000256" key="14">
    <source>
        <dbReference type="SAM" id="Phobius"/>
    </source>
</evidence>
<dbReference type="SFLD" id="SFLDS00052">
    <property type="entry name" value="Ferric_Reductase_Domain"/>
    <property type="match status" value="1"/>
</dbReference>
<evidence type="ECO:0000313" key="16">
    <source>
        <dbReference type="EMBL" id="SHO79616.1"/>
    </source>
</evidence>
<dbReference type="Pfam" id="PF08030">
    <property type="entry name" value="NAD_binding_6"/>
    <property type="match status" value="1"/>
</dbReference>
<dbReference type="SUPFAM" id="SSF52343">
    <property type="entry name" value="Ferredoxin reductase-like, C-terminal NADP-linked domain"/>
    <property type="match status" value="1"/>
</dbReference>
<protein>
    <recommendedName>
        <fullName evidence="3">ferric-chelate reductase (NADPH)</fullName>
        <ecNumber evidence="3">1.16.1.9</ecNumber>
    </recommendedName>
</protein>
<sequence length="720" mass="81417">MLPLAPSKTCKKDLLLLLEISVLIKRSIWGVGRHGEMCRCFGAFPSKGSDPTATPPQGLARSFLGAFLYVYQRQATKFFASTFCLRSRIMETDYKYADKSAVRTVRDSTAPWASHTLYAKRVSYIFCGFVILGLIIHLIRLLRAYRPRLSLPLASIPGISFLTAICRMFGYRRFKVLGTWLLQSHYLIIIGAVYIGTIVWCLSMWPYYRTSYAFGSPPLALRSGMMSAAMYPFMFAMALKFNPISLLTGISHAHLQTFHQATCILALIFAIIHTAAFVNSPLREGGMNALKEVWSAHFTTYWSGTVAVFFMLWLCLSSFGVFRKMSYEFFVVQHITSAALFFGFSFVHFENLLNSHIWLWATLGIWLLSIVVRSLMVLFSSNFFCGPRAKVRVLTQVGKEESLDQERPAEFLRLSFETPLRWHAGQHVFVRFPGVYPWQAHPFTCLSIPSASPHLPNKLVLFARVQKGITRQLYDMTAGHGKEHTVKERQAPILEKTSDMSPESGSNSSMDGSVDNSPTKHIFQDKPLPFDQDTREITAYLDGPYSHNYSLGMYEHAVLVAGGSGITFCLPQVSELVRRSVQGDPIITKTVHLIWTIRSYDMIRWIKEELQQLDDLTHRSDVSVQMHVFASREMVAWNEEPMHDFLNVHHGLRADFVSELDQQVSQAMDAQSRTMCILACAPKDLVCTVGNKVSSLNARIAMGGLGTLRDVRFVPELFSF</sequence>
<dbReference type="EC" id="1.16.1.9" evidence="3"/>
<feature type="region of interest" description="Disordered" evidence="13">
    <location>
        <begin position="480"/>
        <end position="516"/>
    </location>
</feature>
<keyword evidence="11 14" id="KW-0472">Membrane</keyword>
<organism evidence="16 17">
    <name type="scientific">Malassezia sympodialis (strain ATCC 42132)</name>
    <name type="common">Atopic eczema-associated yeast</name>
    <dbReference type="NCBI Taxonomy" id="1230383"/>
    <lineage>
        <taxon>Eukaryota</taxon>
        <taxon>Fungi</taxon>
        <taxon>Dikarya</taxon>
        <taxon>Basidiomycota</taxon>
        <taxon>Ustilaginomycotina</taxon>
        <taxon>Malasseziomycetes</taxon>
        <taxon>Malasseziales</taxon>
        <taxon>Malasseziaceae</taxon>
        <taxon>Malassezia</taxon>
    </lineage>
</organism>
<gene>
    <name evidence="16" type="ORF">MSYG_3966</name>
</gene>
<dbReference type="InterPro" id="IPR051410">
    <property type="entry name" value="Ferric/Cupric_Reductase"/>
</dbReference>
<dbReference type="PROSITE" id="PS51384">
    <property type="entry name" value="FAD_FR"/>
    <property type="match status" value="1"/>
</dbReference>
<dbReference type="EMBL" id="LT671827">
    <property type="protein sequence ID" value="SHO79616.1"/>
    <property type="molecule type" value="Genomic_DNA"/>
</dbReference>
<name>A0A1M8AAW4_MALS4</name>
<evidence type="ECO:0000256" key="10">
    <source>
        <dbReference type="ARBA" id="ARBA00023065"/>
    </source>
</evidence>
<dbReference type="PANTHER" id="PTHR32361:SF23">
    <property type="entry name" value="FERRIC-CHELATE REDUCTASE"/>
    <property type="match status" value="1"/>
</dbReference>
<evidence type="ECO:0000256" key="2">
    <source>
        <dbReference type="ARBA" id="ARBA00006278"/>
    </source>
</evidence>
<keyword evidence="17" id="KW-1185">Reference proteome</keyword>
<accession>A0A1M8AAW4</accession>
<dbReference type="InterPro" id="IPR013130">
    <property type="entry name" value="Fe3_Rdtase_TM_dom"/>
</dbReference>
<comment type="catalytic activity">
    <reaction evidence="12">
        <text>2 a Fe(II)-siderophore + NADP(+) + H(+) = 2 a Fe(III)-siderophore + NADPH</text>
        <dbReference type="Rhea" id="RHEA:28795"/>
        <dbReference type="Rhea" id="RHEA-COMP:11342"/>
        <dbReference type="Rhea" id="RHEA-COMP:11344"/>
        <dbReference type="ChEBI" id="CHEBI:15378"/>
        <dbReference type="ChEBI" id="CHEBI:29033"/>
        <dbReference type="ChEBI" id="CHEBI:29034"/>
        <dbReference type="ChEBI" id="CHEBI:57783"/>
        <dbReference type="ChEBI" id="CHEBI:58349"/>
        <dbReference type="EC" id="1.16.1.9"/>
    </reaction>
</comment>
<dbReference type="Proteomes" id="UP000186303">
    <property type="component" value="Chromosome 7"/>
</dbReference>
<proteinExistence type="inferred from homology"/>
<feature type="transmembrane region" description="Helical" evidence="14">
    <location>
        <begin position="122"/>
        <end position="142"/>
    </location>
</feature>
<dbReference type="GO" id="GO:0052851">
    <property type="term" value="F:ferric-chelate reductase (NADPH) activity"/>
    <property type="evidence" value="ECO:0007669"/>
    <property type="project" value="UniProtKB-EC"/>
</dbReference>
<feature type="transmembrane region" description="Helical" evidence="14">
    <location>
        <begin position="355"/>
        <end position="379"/>
    </location>
</feature>
<dbReference type="GO" id="GO:0015677">
    <property type="term" value="P:copper ion import"/>
    <property type="evidence" value="ECO:0007669"/>
    <property type="project" value="TreeGrafter"/>
</dbReference>
<comment type="subcellular location">
    <subcellularLocation>
        <location evidence="1">Cell membrane</location>
        <topology evidence="1">Multi-pass membrane protein</topology>
    </subcellularLocation>
</comment>
<dbReference type="SUPFAM" id="SSF63380">
    <property type="entry name" value="Riboflavin synthase domain-like"/>
    <property type="match status" value="1"/>
</dbReference>
<evidence type="ECO:0000256" key="12">
    <source>
        <dbReference type="ARBA" id="ARBA00048483"/>
    </source>
</evidence>
<dbReference type="InterPro" id="IPR017938">
    <property type="entry name" value="Riboflavin_synthase-like_b-brl"/>
</dbReference>
<feature type="transmembrane region" description="Helical" evidence="14">
    <location>
        <begin position="228"/>
        <end position="250"/>
    </location>
</feature>
<dbReference type="OrthoDB" id="17725at2759"/>
<evidence type="ECO:0000256" key="7">
    <source>
        <dbReference type="ARBA" id="ARBA00022982"/>
    </source>
</evidence>
<feature type="transmembrane region" description="Helical" evidence="14">
    <location>
        <begin position="186"/>
        <end position="208"/>
    </location>
</feature>
<feature type="domain" description="FAD-binding FR-type" evidence="15">
    <location>
        <begin position="381"/>
        <end position="499"/>
    </location>
</feature>
<dbReference type="GO" id="GO:0006826">
    <property type="term" value="P:iron ion transport"/>
    <property type="evidence" value="ECO:0007669"/>
    <property type="project" value="TreeGrafter"/>
</dbReference>
<dbReference type="Pfam" id="PF08022">
    <property type="entry name" value="FAD_binding_8"/>
    <property type="match status" value="1"/>
</dbReference>
<keyword evidence="7" id="KW-0249">Electron transport</keyword>
<feature type="transmembrane region" description="Helical" evidence="14">
    <location>
        <begin position="154"/>
        <end position="174"/>
    </location>
</feature>
<feature type="transmembrane region" description="Helical" evidence="14">
    <location>
        <begin position="262"/>
        <end position="280"/>
    </location>
</feature>